<dbReference type="OrthoDB" id="739871at2759"/>
<keyword evidence="2" id="KW-0479">Metal-binding</keyword>
<comment type="caution">
    <text evidence="4">The sequence shown here is derived from an EMBL/GenBank/DDBJ whole genome shotgun (WGS) entry which is preliminary data.</text>
</comment>
<keyword evidence="3" id="KW-0480">Metal-thiolate cluster</keyword>
<reference evidence="4" key="1">
    <citation type="submission" date="2019-08" db="EMBL/GenBank/DDBJ databases">
        <authorList>
            <person name="Liu F."/>
        </authorList>
    </citation>
    <scope>NUCLEOTIDE SEQUENCE [LARGE SCALE GENOMIC DNA]</scope>
    <source>
        <strain evidence="4">PA1801</strain>
        <tissue evidence="4">Leaf</tissue>
    </source>
</reference>
<dbReference type="InterPro" id="IPR044671">
    <property type="entry name" value="MT3"/>
</dbReference>
<name>A0A5B6VEY5_9ROSI</name>
<keyword evidence="5" id="KW-1185">Reference proteome</keyword>
<accession>A0A5B6VEY5</accession>
<organism evidence="4 5">
    <name type="scientific">Gossypium australe</name>
    <dbReference type="NCBI Taxonomy" id="47621"/>
    <lineage>
        <taxon>Eukaryota</taxon>
        <taxon>Viridiplantae</taxon>
        <taxon>Streptophyta</taxon>
        <taxon>Embryophyta</taxon>
        <taxon>Tracheophyta</taxon>
        <taxon>Spermatophyta</taxon>
        <taxon>Magnoliopsida</taxon>
        <taxon>eudicotyledons</taxon>
        <taxon>Gunneridae</taxon>
        <taxon>Pentapetalae</taxon>
        <taxon>rosids</taxon>
        <taxon>malvids</taxon>
        <taxon>Malvales</taxon>
        <taxon>Malvaceae</taxon>
        <taxon>Malvoideae</taxon>
        <taxon>Gossypium</taxon>
    </lineage>
</organism>
<dbReference type="PANTHER" id="PTHR33357">
    <property type="entry name" value="METALLOTHIONEIN-LIKE PROTEIN 3"/>
    <property type="match status" value="1"/>
</dbReference>
<comment type="similarity">
    <text evidence="1">Belongs to the metallothionein superfamily. Type 15 family.</text>
</comment>
<protein>
    <submittedName>
        <fullName evidence="4">Metallothionein-like protein type 3</fullName>
    </submittedName>
</protein>
<dbReference type="EMBL" id="SMMG02000007">
    <property type="protein sequence ID" value="KAA3467663.1"/>
    <property type="molecule type" value="Genomic_DNA"/>
</dbReference>
<evidence type="ECO:0000313" key="4">
    <source>
        <dbReference type="EMBL" id="KAA3467663.1"/>
    </source>
</evidence>
<dbReference type="GO" id="GO:0005507">
    <property type="term" value="F:copper ion binding"/>
    <property type="evidence" value="ECO:0007669"/>
    <property type="project" value="InterPro"/>
</dbReference>
<dbReference type="Proteomes" id="UP000325315">
    <property type="component" value="Unassembled WGS sequence"/>
</dbReference>
<evidence type="ECO:0000313" key="5">
    <source>
        <dbReference type="Proteomes" id="UP000325315"/>
    </source>
</evidence>
<dbReference type="PANTHER" id="PTHR33357:SF3">
    <property type="entry name" value="METALLOTHIONEIN-LIKE PROTEIN 3"/>
    <property type="match status" value="1"/>
</dbReference>
<dbReference type="AlphaFoldDB" id="A0A5B6VEY5"/>
<dbReference type="GO" id="GO:0008270">
    <property type="term" value="F:zinc ion binding"/>
    <property type="evidence" value="ECO:0007669"/>
    <property type="project" value="InterPro"/>
</dbReference>
<proteinExistence type="inferred from homology"/>
<evidence type="ECO:0000256" key="2">
    <source>
        <dbReference type="ARBA" id="ARBA00022723"/>
    </source>
</evidence>
<gene>
    <name evidence="4" type="ORF">EPI10_002653</name>
</gene>
<evidence type="ECO:0000256" key="1">
    <source>
        <dbReference type="ARBA" id="ARBA00005802"/>
    </source>
</evidence>
<sequence length="104" mass="11506">MLVLQSIESQYCKLAINFKTLKFTMSNTCGNCDCSDKSQCVLCSCFAIIYRWIFDGYRKKGSSNTMAIETEKSYISTVVAEVPTENDCKCGANCSCTNCTCGCH</sequence>
<dbReference type="GO" id="GO:0006878">
    <property type="term" value="P:intracellular copper ion homeostasis"/>
    <property type="evidence" value="ECO:0007669"/>
    <property type="project" value="InterPro"/>
</dbReference>
<evidence type="ECO:0000256" key="3">
    <source>
        <dbReference type="ARBA" id="ARBA00022851"/>
    </source>
</evidence>